<sequence length="98" mass="10727">MTTTTHKPAARRRMAREPKTTSTAATPENTTAPSRIDQLEALLMREHGATIAEMVDATGWQQHSVRGAMAGALKKKRGLVITSEKIDGVRRYRASKPA</sequence>
<protein>
    <recommendedName>
        <fullName evidence="4">DUF3489 domain-containing protein</fullName>
    </recommendedName>
</protein>
<reference evidence="3" key="1">
    <citation type="journal article" date="2019" name="Int. J. Syst. Evol. Microbiol.">
        <title>The Global Catalogue of Microorganisms (GCM) 10K type strain sequencing project: providing services to taxonomists for standard genome sequencing and annotation.</title>
        <authorList>
            <consortium name="The Broad Institute Genomics Platform"/>
            <consortium name="The Broad Institute Genome Sequencing Center for Infectious Disease"/>
            <person name="Wu L."/>
            <person name="Ma J."/>
        </authorList>
    </citation>
    <scope>NUCLEOTIDE SEQUENCE [LARGE SCALE GENOMIC DNA]</scope>
    <source>
        <strain evidence="3">CGMCC 1.15959</strain>
    </source>
</reference>
<dbReference type="Proteomes" id="UP000619041">
    <property type="component" value="Unassembled WGS sequence"/>
</dbReference>
<dbReference type="InterPro" id="IPR021880">
    <property type="entry name" value="DUF3489"/>
</dbReference>
<evidence type="ECO:0000313" key="3">
    <source>
        <dbReference type="Proteomes" id="UP000619041"/>
    </source>
</evidence>
<accession>A0ABQ1S937</accession>
<feature type="compositionally biased region" description="Low complexity" evidence="1">
    <location>
        <begin position="20"/>
        <end position="34"/>
    </location>
</feature>
<dbReference type="EMBL" id="BMKL01000001">
    <property type="protein sequence ID" value="GGD96826.1"/>
    <property type="molecule type" value="Genomic_DNA"/>
</dbReference>
<proteinExistence type="predicted"/>
<evidence type="ECO:0008006" key="4">
    <source>
        <dbReference type="Google" id="ProtNLM"/>
    </source>
</evidence>
<dbReference type="RefSeq" id="WP_229658506.1">
    <property type="nucleotide sequence ID" value="NZ_BMKL01000001.1"/>
</dbReference>
<dbReference type="Pfam" id="PF11994">
    <property type="entry name" value="DUF3489"/>
    <property type="match status" value="1"/>
</dbReference>
<evidence type="ECO:0000256" key="1">
    <source>
        <dbReference type="SAM" id="MobiDB-lite"/>
    </source>
</evidence>
<feature type="region of interest" description="Disordered" evidence="1">
    <location>
        <begin position="1"/>
        <end position="34"/>
    </location>
</feature>
<keyword evidence="3" id="KW-1185">Reference proteome</keyword>
<gene>
    <name evidence="2" type="ORF">GCM10011515_15770</name>
</gene>
<organism evidence="2 3">
    <name type="scientific">Tsuneonella deserti</name>
    <dbReference type="NCBI Taxonomy" id="2035528"/>
    <lineage>
        <taxon>Bacteria</taxon>
        <taxon>Pseudomonadati</taxon>
        <taxon>Pseudomonadota</taxon>
        <taxon>Alphaproteobacteria</taxon>
        <taxon>Sphingomonadales</taxon>
        <taxon>Erythrobacteraceae</taxon>
        <taxon>Tsuneonella</taxon>
    </lineage>
</organism>
<comment type="caution">
    <text evidence="2">The sequence shown here is derived from an EMBL/GenBank/DDBJ whole genome shotgun (WGS) entry which is preliminary data.</text>
</comment>
<name>A0ABQ1S937_9SPHN</name>
<evidence type="ECO:0000313" key="2">
    <source>
        <dbReference type="EMBL" id="GGD96826.1"/>
    </source>
</evidence>